<dbReference type="InterPro" id="IPR006569">
    <property type="entry name" value="CID_dom"/>
</dbReference>
<dbReference type="OMA" id="QNTHHDI"/>
<feature type="compositionally biased region" description="Low complexity" evidence="2">
    <location>
        <begin position="535"/>
        <end position="557"/>
    </location>
</feature>
<dbReference type="GO" id="GO:0006874">
    <property type="term" value="P:intracellular calcium ion homeostasis"/>
    <property type="evidence" value="ECO:0007669"/>
    <property type="project" value="TreeGrafter"/>
</dbReference>
<dbReference type="PANTHER" id="PTHR12323">
    <property type="entry name" value="SR-RELATED CTD ASSOCIATED FACTOR 6"/>
    <property type="match status" value="1"/>
</dbReference>
<proteinExistence type="predicted"/>
<protein>
    <recommendedName>
        <fullName evidence="7">G-patch domain-containing protein</fullName>
    </recommendedName>
</protein>
<dbReference type="InterPro" id="IPR008942">
    <property type="entry name" value="ENTH_VHS"/>
</dbReference>
<dbReference type="Pfam" id="PF25127">
    <property type="entry name" value="DUF7819"/>
    <property type="match status" value="1"/>
</dbReference>
<name>A0A8R1DIP2_CAEJA</name>
<evidence type="ECO:0000256" key="1">
    <source>
        <dbReference type="SAM" id="Coils"/>
    </source>
</evidence>
<dbReference type="GO" id="GO:0048471">
    <property type="term" value="C:perinuclear region of cytoplasm"/>
    <property type="evidence" value="ECO:0007669"/>
    <property type="project" value="TreeGrafter"/>
</dbReference>
<dbReference type="PROSITE" id="PS50174">
    <property type="entry name" value="G_PATCH"/>
    <property type="match status" value="1"/>
</dbReference>
<dbReference type="EnsemblMetazoa" id="CJA03890.1">
    <property type="protein sequence ID" value="CJA03890.1"/>
    <property type="gene ID" value="WBGene00123094"/>
</dbReference>
<evidence type="ECO:0000313" key="6">
    <source>
        <dbReference type="Proteomes" id="UP000005237"/>
    </source>
</evidence>
<dbReference type="InterPro" id="IPR056721">
    <property type="entry name" value="DUF7819"/>
</dbReference>
<reference evidence="5" key="2">
    <citation type="submission" date="2022-06" db="UniProtKB">
        <authorList>
            <consortium name="EnsemblMetazoa"/>
        </authorList>
    </citation>
    <scope>IDENTIFICATION</scope>
    <source>
        <strain evidence="5">DF5081</strain>
    </source>
</reference>
<evidence type="ECO:0000256" key="2">
    <source>
        <dbReference type="SAM" id="MobiDB-lite"/>
    </source>
</evidence>
<evidence type="ECO:0008006" key="7">
    <source>
        <dbReference type="Google" id="ProtNLM"/>
    </source>
</evidence>
<feature type="domain" description="CID" evidence="4">
    <location>
        <begin position="97"/>
        <end position="240"/>
    </location>
</feature>
<feature type="compositionally biased region" description="Basic and acidic residues" evidence="2">
    <location>
        <begin position="561"/>
        <end position="570"/>
    </location>
</feature>
<evidence type="ECO:0000259" key="4">
    <source>
        <dbReference type="PROSITE" id="PS51391"/>
    </source>
</evidence>
<dbReference type="Pfam" id="PF04818">
    <property type="entry name" value="CID"/>
    <property type="match status" value="1"/>
</dbReference>
<dbReference type="Proteomes" id="UP000005237">
    <property type="component" value="Unassembled WGS sequence"/>
</dbReference>
<feature type="region of interest" description="Disordered" evidence="2">
    <location>
        <begin position="294"/>
        <end position="351"/>
    </location>
</feature>
<dbReference type="SMART" id="SM00443">
    <property type="entry name" value="G_patch"/>
    <property type="match status" value="1"/>
</dbReference>
<dbReference type="InterPro" id="IPR000467">
    <property type="entry name" value="G_patch_dom"/>
</dbReference>
<dbReference type="Gene3D" id="1.25.40.90">
    <property type="match status" value="1"/>
</dbReference>
<dbReference type="GO" id="GO:0003676">
    <property type="term" value="F:nucleic acid binding"/>
    <property type="evidence" value="ECO:0007669"/>
    <property type="project" value="InterPro"/>
</dbReference>
<dbReference type="PANTHER" id="PTHR12323:SF0">
    <property type="entry name" value="CALCIUM HOMEOSTASIS ENDOPLASMIC RETICULUM PROTEIN"/>
    <property type="match status" value="1"/>
</dbReference>
<feature type="region of interest" description="Disordered" evidence="2">
    <location>
        <begin position="1"/>
        <end position="36"/>
    </location>
</feature>
<organism evidence="5 6">
    <name type="scientific">Caenorhabditis japonica</name>
    <dbReference type="NCBI Taxonomy" id="281687"/>
    <lineage>
        <taxon>Eukaryota</taxon>
        <taxon>Metazoa</taxon>
        <taxon>Ecdysozoa</taxon>
        <taxon>Nematoda</taxon>
        <taxon>Chromadorea</taxon>
        <taxon>Rhabditida</taxon>
        <taxon>Rhabditina</taxon>
        <taxon>Rhabditomorpha</taxon>
        <taxon>Rhabditoidea</taxon>
        <taxon>Rhabditidae</taxon>
        <taxon>Peloderinae</taxon>
        <taxon>Caenorhabditis</taxon>
    </lineage>
</organism>
<keyword evidence="1" id="KW-0175">Coiled coil</keyword>
<feature type="region of interest" description="Disordered" evidence="2">
    <location>
        <begin position="493"/>
        <end position="658"/>
    </location>
</feature>
<dbReference type="Pfam" id="PF01585">
    <property type="entry name" value="G-patch"/>
    <property type="match status" value="1"/>
</dbReference>
<keyword evidence="6" id="KW-1185">Reference proteome</keyword>
<dbReference type="PROSITE" id="PS51391">
    <property type="entry name" value="CID"/>
    <property type="match status" value="1"/>
</dbReference>
<feature type="coiled-coil region" evidence="1">
    <location>
        <begin position="43"/>
        <end position="70"/>
    </location>
</feature>
<accession>A0A8R1DIP2</accession>
<reference evidence="6" key="1">
    <citation type="submission" date="2010-08" db="EMBL/GenBank/DDBJ databases">
        <authorList>
            <consortium name="Caenorhabditis japonica Sequencing Consortium"/>
            <person name="Wilson R.K."/>
        </authorList>
    </citation>
    <scope>NUCLEOTIDE SEQUENCE [LARGE SCALE GENOMIC DNA]</scope>
    <source>
        <strain evidence="6">DF5081</strain>
    </source>
</reference>
<evidence type="ECO:0000313" key="5">
    <source>
        <dbReference type="EnsemblMetazoa" id="CJA03890.1"/>
    </source>
</evidence>
<feature type="domain" description="G-patch" evidence="3">
    <location>
        <begin position="586"/>
        <end position="636"/>
    </location>
</feature>
<feature type="compositionally biased region" description="Basic and acidic residues" evidence="2">
    <location>
        <begin position="648"/>
        <end position="658"/>
    </location>
</feature>
<feature type="compositionally biased region" description="Basic residues" evidence="2">
    <location>
        <begin position="524"/>
        <end position="534"/>
    </location>
</feature>
<evidence type="ECO:0000259" key="3">
    <source>
        <dbReference type="PROSITE" id="PS50174"/>
    </source>
</evidence>
<dbReference type="AlphaFoldDB" id="A0A8R1DIP2"/>
<sequence>MNESSSWRGPPQHAESWRSMNSDIPLPPSERQTLPSLMDPPEVVELRTQIDTLRQKIVDSEQNLNAHKQGMDELLMVHLKSAIRSAETLKIERLLSSNNLHVDDLETILDALSTSKCSKEYIAQAKRWIFDHCTNDQLREIILTYLLNKVKDEASAEYLRLHILYLINDWAFHCQRKKEDNQMKMLARYVPKMFAYCIELASSSEISVKLEGKLLGEWEGRGYFSDQVFKQLRNTIQIVSSDREIERSSYATVRESIRANLMATFDAYEQQHITYSQHILGQIEGIERQINEFRNGPSLQPRHQMATPSNMRRSRFDQAPSDRSFAPRQGASSEQTWRASPGDDIDGTPFDEDVLKPKKSYLALPAGIMTPLIPITSFKYEPIDPDALEMPPVVPPSQRLLNAKNAFRQGVEMDIIAVDGAINDGTDLLKCPAEFLDKKAEFKKDFLKKQFKSLEEMIKNKPSAADKEMFQKERKIKEDELIAEIKRSVDDYYGPEETPFAEEESPRRRSVSKSRSRSPERRRSPSRSPRRRRSSSPSSSSSSSSSSRSSSNSSSSSGRRRSPDRSKYGGDRPSFGYRPTNEPLSSDNKGAQLMAKMGWTSGKGLGSNESGIVDPVSGGEVRDRNEQFMGFGKTLDPYEQFRKQRSGNYHERGSFHRK</sequence>